<evidence type="ECO:0000256" key="2">
    <source>
        <dbReference type="ARBA" id="ARBA00023043"/>
    </source>
</evidence>
<evidence type="ECO:0000313" key="5">
    <source>
        <dbReference type="EMBL" id="QDH69402.1"/>
    </source>
</evidence>
<sequence>MRKAVSVLAALAASLVMVSCTPGSNGAKEQIRMSASMKEASIPFHDPATKPLAAAVATGDVNRIRDLASSHDLSVRGEDGVTLLEWAIWNQQPDALAALLEAGADPAQAGTDQETVAHMAAMVEDPQYLQILIGHGAPVDTVSPRAGWTPIFRAVQSRRTPQVDLLVQAGADLQRKDSMGNTLLHVAANVNDAERVLGLLEAGIDPNATNNRGETFQTALFAGSDARLNAQARAERQKVRDWLAAHGVATP</sequence>
<keyword evidence="4" id="KW-0732">Signal</keyword>
<dbReference type="SUPFAM" id="SSF48403">
    <property type="entry name" value="Ankyrin repeat"/>
    <property type="match status" value="1"/>
</dbReference>
<accession>A0A514BPU0</accession>
<dbReference type="Pfam" id="PF12796">
    <property type="entry name" value="Ank_2"/>
    <property type="match status" value="1"/>
</dbReference>
<dbReference type="OrthoDB" id="4539621at2"/>
<dbReference type="PROSITE" id="PS50088">
    <property type="entry name" value="ANK_REPEAT"/>
    <property type="match status" value="2"/>
</dbReference>
<dbReference type="PANTHER" id="PTHR24198">
    <property type="entry name" value="ANKYRIN REPEAT AND PROTEIN KINASE DOMAIN-CONTAINING PROTEIN"/>
    <property type="match status" value="1"/>
</dbReference>
<dbReference type="RefSeq" id="WP_141622744.1">
    <property type="nucleotide sequence ID" value="NZ_CP041242.1"/>
</dbReference>
<evidence type="ECO:0000256" key="3">
    <source>
        <dbReference type="PROSITE-ProRule" id="PRU00023"/>
    </source>
</evidence>
<evidence type="ECO:0000256" key="1">
    <source>
        <dbReference type="ARBA" id="ARBA00022737"/>
    </source>
</evidence>
<dbReference type="Proteomes" id="UP000317199">
    <property type="component" value="Chromosome"/>
</dbReference>
<protein>
    <submittedName>
        <fullName evidence="5">Ankyrin repeat domain-containing protein</fullName>
    </submittedName>
</protein>
<name>A0A514BPU0_9GAMM</name>
<dbReference type="KEGG" id="lyj:FKV23_04285"/>
<dbReference type="InterPro" id="IPR036770">
    <property type="entry name" value="Ankyrin_rpt-contain_sf"/>
</dbReference>
<dbReference type="SMART" id="SM00248">
    <property type="entry name" value="ANK"/>
    <property type="match status" value="4"/>
</dbReference>
<evidence type="ECO:0000313" key="6">
    <source>
        <dbReference type="Proteomes" id="UP000317199"/>
    </source>
</evidence>
<feature type="repeat" description="ANK" evidence="3">
    <location>
        <begin position="179"/>
        <end position="211"/>
    </location>
</feature>
<dbReference type="AlphaFoldDB" id="A0A514BPU0"/>
<dbReference type="EMBL" id="CP041242">
    <property type="protein sequence ID" value="QDH69402.1"/>
    <property type="molecule type" value="Genomic_DNA"/>
</dbReference>
<feature type="repeat" description="ANK" evidence="3">
    <location>
        <begin position="146"/>
        <end position="178"/>
    </location>
</feature>
<feature type="chain" id="PRO_5021842112" evidence="4">
    <location>
        <begin position="19"/>
        <end position="251"/>
    </location>
</feature>
<gene>
    <name evidence="5" type="ORF">FKV23_04285</name>
</gene>
<dbReference type="PROSITE" id="PS51257">
    <property type="entry name" value="PROKAR_LIPOPROTEIN"/>
    <property type="match status" value="1"/>
</dbReference>
<dbReference type="PROSITE" id="PS50297">
    <property type="entry name" value="ANK_REP_REGION"/>
    <property type="match status" value="2"/>
</dbReference>
<keyword evidence="6" id="KW-1185">Reference proteome</keyword>
<keyword evidence="1" id="KW-0677">Repeat</keyword>
<evidence type="ECO:0000256" key="4">
    <source>
        <dbReference type="SAM" id="SignalP"/>
    </source>
</evidence>
<dbReference type="PANTHER" id="PTHR24198:SF165">
    <property type="entry name" value="ANKYRIN REPEAT-CONTAINING PROTEIN-RELATED"/>
    <property type="match status" value="1"/>
</dbReference>
<keyword evidence="2 3" id="KW-0040">ANK repeat</keyword>
<organism evidence="5 6">
    <name type="scientific">Marilutibacter alkalisoli</name>
    <dbReference type="NCBI Taxonomy" id="2591633"/>
    <lineage>
        <taxon>Bacteria</taxon>
        <taxon>Pseudomonadati</taxon>
        <taxon>Pseudomonadota</taxon>
        <taxon>Gammaproteobacteria</taxon>
        <taxon>Lysobacterales</taxon>
        <taxon>Lysobacteraceae</taxon>
        <taxon>Marilutibacter</taxon>
    </lineage>
</organism>
<feature type="signal peptide" evidence="4">
    <location>
        <begin position="1"/>
        <end position="18"/>
    </location>
</feature>
<dbReference type="Gene3D" id="1.25.40.20">
    <property type="entry name" value="Ankyrin repeat-containing domain"/>
    <property type="match status" value="1"/>
</dbReference>
<reference evidence="5 6" key="1">
    <citation type="submission" date="2019-06" db="EMBL/GenBank/DDBJ databases">
        <title>Lysobacter alkalisoli sp. nov. isolated from saline-alkali soil.</title>
        <authorList>
            <person name="Sun J.-Q."/>
            <person name="Xu L."/>
        </authorList>
    </citation>
    <scope>NUCLEOTIDE SEQUENCE [LARGE SCALE GENOMIC DNA]</scope>
    <source>
        <strain evidence="5 6">SJ-36</strain>
    </source>
</reference>
<proteinExistence type="predicted"/>
<dbReference type="InterPro" id="IPR002110">
    <property type="entry name" value="Ankyrin_rpt"/>
</dbReference>